<dbReference type="PANTHER" id="PTHR47101:SF1">
    <property type="entry name" value="PHOSPHATIDATE CYTIDYLYLTRANSFERASE 4, CHLOROPLASTIC"/>
    <property type="match status" value="1"/>
</dbReference>
<evidence type="ECO:0000256" key="9">
    <source>
        <dbReference type="ARBA" id="ARBA00022692"/>
    </source>
</evidence>
<name>A0A2P7MT01_9CYAN</name>
<evidence type="ECO:0000256" key="15">
    <source>
        <dbReference type="ARBA" id="ARBA00023264"/>
    </source>
</evidence>
<evidence type="ECO:0000256" key="5">
    <source>
        <dbReference type="ARBA" id="ARBA00010185"/>
    </source>
</evidence>
<keyword evidence="11 17" id="KW-1133">Transmembrane helix</keyword>
<dbReference type="EMBL" id="PXXO01000013">
    <property type="protein sequence ID" value="PSJ04349.1"/>
    <property type="molecule type" value="Genomic_DNA"/>
</dbReference>
<evidence type="ECO:0000313" key="18">
    <source>
        <dbReference type="EMBL" id="PSJ04349.1"/>
    </source>
</evidence>
<evidence type="ECO:0000256" key="1">
    <source>
        <dbReference type="ARBA" id="ARBA00001698"/>
    </source>
</evidence>
<feature type="transmembrane region" description="Helical" evidence="17">
    <location>
        <begin position="20"/>
        <end position="51"/>
    </location>
</feature>
<evidence type="ECO:0000256" key="2">
    <source>
        <dbReference type="ARBA" id="ARBA00004141"/>
    </source>
</evidence>
<comment type="catalytic activity">
    <reaction evidence="1 16">
        <text>a 1,2-diacyl-sn-glycero-3-phosphate + CTP + H(+) = a CDP-1,2-diacyl-sn-glycerol + diphosphate</text>
        <dbReference type="Rhea" id="RHEA:16229"/>
        <dbReference type="ChEBI" id="CHEBI:15378"/>
        <dbReference type="ChEBI" id="CHEBI:33019"/>
        <dbReference type="ChEBI" id="CHEBI:37563"/>
        <dbReference type="ChEBI" id="CHEBI:58332"/>
        <dbReference type="ChEBI" id="CHEBI:58608"/>
        <dbReference type="EC" id="2.7.7.41"/>
    </reaction>
</comment>
<feature type="transmembrane region" description="Helical" evidence="17">
    <location>
        <begin position="71"/>
        <end position="93"/>
    </location>
</feature>
<evidence type="ECO:0000256" key="3">
    <source>
        <dbReference type="ARBA" id="ARBA00005119"/>
    </source>
</evidence>
<accession>A0A2P7MT01</accession>
<evidence type="ECO:0000256" key="12">
    <source>
        <dbReference type="ARBA" id="ARBA00023098"/>
    </source>
</evidence>
<evidence type="ECO:0000256" key="8">
    <source>
        <dbReference type="ARBA" id="ARBA00022679"/>
    </source>
</evidence>
<evidence type="ECO:0000256" key="4">
    <source>
        <dbReference type="ARBA" id="ARBA00005189"/>
    </source>
</evidence>
<dbReference type="PROSITE" id="PS01315">
    <property type="entry name" value="CDS"/>
    <property type="match status" value="1"/>
</dbReference>
<keyword evidence="9 16" id="KW-0812">Transmembrane</keyword>
<keyword evidence="15" id="KW-1208">Phospholipid metabolism</keyword>
<evidence type="ECO:0000256" key="6">
    <source>
        <dbReference type="ARBA" id="ARBA00012487"/>
    </source>
</evidence>
<evidence type="ECO:0000256" key="14">
    <source>
        <dbReference type="ARBA" id="ARBA00023209"/>
    </source>
</evidence>
<dbReference type="GO" id="GO:0004605">
    <property type="term" value="F:phosphatidate cytidylyltransferase activity"/>
    <property type="evidence" value="ECO:0007669"/>
    <property type="project" value="UniProtKB-EC"/>
</dbReference>
<organism evidence="18 19">
    <name type="scientific">Cyanobium usitatum str. Tous</name>
    <dbReference type="NCBI Taxonomy" id="2116684"/>
    <lineage>
        <taxon>Bacteria</taxon>
        <taxon>Bacillati</taxon>
        <taxon>Cyanobacteriota</taxon>
        <taxon>Cyanophyceae</taxon>
        <taxon>Synechococcales</taxon>
        <taxon>Prochlorococcaceae</taxon>
        <taxon>Cyanobium</taxon>
    </lineage>
</organism>
<protein>
    <recommendedName>
        <fullName evidence="6 16">Phosphatidate cytidylyltransferase</fullName>
        <ecNumber evidence="6 16">2.7.7.41</ecNumber>
    </recommendedName>
</protein>
<dbReference type="UniPathway" id="UPA00557">
    <property type="reaction ID" value="UER00614"/>
</dbReference>
<evidence type="ECO:0000313" key="19">
    <source>
        <dbReference type="Proteomes" id="UP000243002"/>
    </source>
</evidence>
<dbReference type="EC" id="2.7.7.41" evidence="6 16"/>
<sequence>MPPTQPAKPRTATSLPRLLSGWLAGGFGFVVVMLGGWWFTVAVGVIVHLGLLEFFRMAQFKGIRPATKTTLVAVQLLLVTTQLASGSGLVGGGWFAGDVAAAVLPASGAVICGWLLLQPVTGTIADIAASIFGLFYLGFLPSYWIRLRDLAGDALAPNLAGQPWPASAGLALTLLACFLIVATDIGSYVIGRRLGRHPLSPISPGKTVEGALGGVACAVAVGAFGGTLIGWSWGWLIGGVLGAVVALFALVGDLTESMMKRDAGLKDSGDAIPGHGGILDRIDSYLFVPAVVYSLVTLVLPLLQG</sequence>
<dbReference type="GO" id="GO:0016024">
    <property type="term" value="P:CDP-diacylglycerol biosynthetic process"/>
    <property type="evidence" value="ECO:0007669"/>
    <property type="project" value="UniProtKB-UniPathway"/>
</dbReference>
<dbReference type="PANTHER" id="PTHR47101">
    <property type="entry name" value="PHOSPHATIDATE CYTIDYLYLTRANSFERASE 5, CHLOROPLASTIC"/>
    <property type="match status" value="1"/>
</dbReference>
<feature type="transmembrane region" description="Helical" evidence="17">
    <location>
        <begin position="124"/>
        <end position="144"/>
    </location>
</feature>
<dbReference type="Proteomes" id="UP000243002">
    <property type="component" value="Unassembled WGS sequence"/>
</dbReference>
<evidence type="ECO:0000256" key="10">
    <source>
        <dbReference type="ARBA" id="ARBA00022695"/>
    </source>
</evidence>
<dbReference type="InterPro" id="IPR000374">
    <property type="entry name" value="PC_trans"/>
</dbReference>
<evidence type="ECO:0000256" key="7">
    <source>
        <dbReference type="ARBA" id="ARBA00022516"/>
    </source>
</evidence>
<comment type="subcellular location">
    <subcellularLocation>
        <location evidence="2">Membrane</location>
        <topology evidence="2">Multi-pass membrane protein</topology>
    </subcellularLocation>
</comment>
<dbReference type="AlphaFoldDB" id="A0A2P7MT01"/>
<reference evidence="18 19" key="1">
    <citation type="journal article" date="2018" name="Environ. Microbiol.">
        <title>Ecological and genomic features of two widespread freshwater picocyanobacteria.</title>
        <authorList>
            <person name="Cabello-Yeves P.J."/>
            <person name="Picazo A."/>
            <person name="Camacho A."/>
            <person name="Callieri C."/>
            <person name="Rosselli R."/>
            <person name="Roda-Garcia J.J."/>
            <person name="Coutinho F.H."/>
            <person name="Rodriguez-Valera F."/>
        </authorList>
    </citation>
    <scope>NUCLEOTIDE SEQUENCE [LARGE SCALE GENOMIC DNA]</scope>
    <source>
        <strain evidence="18 19">Tous</strain>
    </source>
</reference>
<feature type="transmembrane region" description="Helical" evidence="17">
    <location>
        <begin position="211"/>
        <end position="229"/>
    </location>
</feature>
<keyword evidence="7" id="KW-0444">Lipid biosynthesis</keyword>
<keyword evidence="12" id="KW-0443">Lipid metabolism</keyword>
<feature type="transmembrane region" description="Helical" evidence="17">
    <location>
        <begin position="164"/>
        <end position="190"/>
    </location>
</feature>
<evidence type="ECO:0000256" key="13">
    <source>
        <dbReference type="ARBA" id="ARBA00023136"/>
    </source>
</evidence>
<keyword evidence="8 16" id="KW-0808">Transferase</keyword>
<comment type="similarity">
    <text evidence="5 16">Belongs to the CDS family.</text>
</comment>
<gene>
    <name evidence="18" type="ORF">C7K55_10765</name>
</gene>
<keyword evidence="13 17" id="KW-0472">Membrane</keyword>
<feature type="transmembrane region" description="Helical" evidence="17">
    <location>
        <begin position="285"/>
        <end position="303"/>
    </location>
</feature>
<keyword evidence="14" id="KW-0594">Phospholipid biosynthesis</keyword>
<comment type="caution">
    <text evidence="18">The sequence shown here is derived from an EMBL/GenBank/DDBJ whole genome shotgun (WGS) entry which is preliminary data.</text>
</comment>
<keyword evidence="19" id="KW-1185">Reference proteome</keyword>
<keyword evidence="10 16" id="KW-0548">Nucleotidyltransferase</keyword>
<dbReference type="Pfam" id="PF01148">
    <property type="entry name" value="CTP_transf_1"/>
    <property type="match status" value="1"/>
</dbReference>
<comment type="pathway">
    <text evidence="4">Lipid metabolism.</text>
</comment>
<feature type="transmembrane region" description="Helical" evidence="17">
    <location>
        <begin position="99"/>
        <end position="117"/>
    </location>
</feature>
<evidence type="ECO:0000256" key="11">
    <source>
        <dbReference type="ARBA" id="ARBA00022989"/>
    </source>
</evidence>
<evidence type="ECO:0000256" key="16">
    <source>
        <dbReference type="RuleBase" id="RU003938"/>
    </source>
</evidence>
<evidence type="ECO:0000256" key="17">
    <source>
        <dbReference type="SAM" id="Phobius"/>
    </source>
</evidence>
<dbReference type="GO" id="GO:0016020">
    <property type="term" value="C:membrane"/>
    <property type="evidence" value="ECO:0007669"/>
    <property type="project" value="UniProtKB-SubCell"/>
</dbReference>
<dbReference type="OrthoDB" id="9799199at2"/>
<proteinExistence type="inferred from homology"/>
<comment type="pathway">
    <text evidence="3 16">Phospholipid metabolism; CDP-diacylglycerol biosynthesis; CDP-diacylglycerol from sn-glycerol 3-phosphate: step 3/3.</text>
</comment>
<feature type="transmembrane region" description="Helical" evidence="17">
    <location>
        <begin position="235"/>
        <end position="252"/>
    </location>
</feature>